<protein>
    <recommendedName>
        <fullName evidence="3">Carnosine N-methyltransferase</fullName>
    </recommendedName>
</protein>
<comment type="caution">
    <text evidence="1">The sequence shown here is derived from an EMBL/GenBank/DDBJ whole genome shotgun (WGS) entry which is preliminary data.</text>
</comment>
<gene>
    <name evidence="1" type="ORF">O3P69_000387</name>
</gene>
<evidence type="ECO:0008006" key="3">
    <source>
        <dbReference type="Google" id="ProtNLM"/>
    </source>
</evidence>
<name>A0AAW0UVI8_SCYPA</name>
<proteinExistence type="predicted"/>
<dbReference type="AlphaFoldDB" id="A0AAW0UVI8"/>
<sequence>MPARPHGSRPAAAIILDQVAHYSSPSGTPRRARGDSHYIIRNEQPATLCPYAGTLFTPPHRVGFHDFFLSDAIFCDAPEEEKAEYDVMAETEGRHTTLREEIVALHQKGEAHTILSLVSTFTENKTRPWDPLLLWVQPQPCCLYALAAHVRAANISALVSVGCGTGLLEWLIQAITGLSVVGYEVNASWWTSKYAPPTFIPLTFVDQDASPPKVPPTHALMCCYFNNAKVFRQYVSAYEGPVLLIIGATSGDRHTDPHPLDYVDRDTWRLTLTHRISTHDLLAGYHRQTI</sequence>
<accession>A0AAW0UVI8</accession>
<reference evidence="1 2" key="1">
    <citation type="submission" date="2023-03" db="EMBL/GenBank/DDBJ databases">
        <title>High-quality genome of Scylla paramamosain provides insights in environmental adaptation.</title>
        <authorList>
            <person name="Zhang L."/>
        </authorList>
    </citation>
    <scope>NUCLEOTIDE SEQUENCE [LARGE SCALE GENOMIC DNA]</scope>
    <source>
        <strain evidence="1">LZ_2023a</strain>
        <tissue evidence="1">Muscle</tissue>
    </source>
</reference>
<dbReference type="EMBL" id="JARAKH010000006">
    <property type="protein sequence ID" value="KAK8403208.1"/>
    <property type="molecule type" value="Genomic_DNA"/>
</dbReference>
<evidence type="ECO:0000313" key="1">
    <source>
        <dbReference type="EMBL" id="KAK8403208.1"/>
    </source>
</evidence>
<organism evidence="1 2">
    <name type="scientific">Scylla paramamosain</name>
    <name type="common">Mud crab</name>
    <dbReference type="NCBI Taxonomy" id="85552"/>
    <lineage>
        <taxon>Eukaryota</taxon>
        <taxon>Metazoa</taxon>
        <taxon>Ecdysozoa</taxon>
        <taxon>Arthropoda</taxon>
        <taxon>Crustacea</taxon>
        <taxon>Multicrustacea</taxon>
        <taxon>Malacostraca</taxon>
        <taxon>Eumalacostraca</taxon>
        <taxon>Eucarida</taxon>
        <taxon>Decapoda</taxon>
        <taxon>Pleocyemata</taxon>
        <taxon>Brachyura</taxon>
        <taxon>Eubrachyura</taxon>
        <taxon>Portunoidea</taxon>
        <taxon>Portunidae</taxon>
        <taxon>Portuninae</taxon>
        <taxon>Scylla</taxon>
    </lineage>
</organism>
<dbReference type="Proteomes" id="UP001487740">
    <property type="component" value="Unassembled WGS sequence"/>
</dbReference>
<evidence type="ECO:0000313" key="2">
    <source>
        <dbReference type="Proteomes" id="UP001487740"/>
    </source>
</evidence>
<keyword evidence="2" id="KW-1185">Reference proteome</keyword>